<dbReference type="PANTHER" id="PTHR30537:SF5">
    <property type="entry name" value="HTH-TYPE TRANSCRIPTIONAL ACTIVATOR TTDR-RELATED"/>
    <property type="match status" value="1"/>
</dbReference>
<dbReference type="InterPro" id="IPR058163">
    <property type="entry name" value="LysR-type_TF_proteobact-type"/>
</dbReference>
<feature type="domain" description="HTH lysR-type" evidence="5">
    <location>
        <begin position="1"/>
        <end position="59"/>
    </location>
</feature>
<evidence type="ECO:0000259" key="5">
    <source>
        <dbReference type="PROSITE" id="PS50931"/>
    </source>
</evidence>
<name>A0A7Y9IQ19_9BURK</name>
<dbReference type="SUPFAM" id="SSF46785">
    <property type="entry name" value="Winged helix' DNA-binding domain"/>
    <property type="match status" value="1"/>
</dbReference>
<reference evidence="6 7" key="1">
    <citation type="submission" date="2020-07" db="EMBL/GenBank/DDBJ databases">
        <title>Genomic Encyclopedia of Type Strains, Phase IV (KMG-V): Genome sequencing to study the core and pangenomes of soil and plant-associated prokaryotes.</title>
        <authorList>
            <person name="Whitman W."/>
        </authorList>
    </citation>
    <scope>NUCLEOTIDE SEQUENCE [LARGE SCALE GENOMIC DNA]</scope>
    <source>
        <strain evidence="6 7">SAS40</strain>
    </source>
</reference>
<evidence type="ECO:0000313" key="6">
    <source>
        <dbReference type="EMBL" id="NYE80868.1"/>
    </source>
</evidence>
<keyword evidence="4" id="KW-0804">Transcription</keyword>
<gene>
    <name evidence="6" type="ORF">FHW18_000139</name>
</gene>
<dbReference type="EMBL" id="JACBYR010000001">
    <property type="protein sequence ID" value="NYE80868.1"/>
    <property type="molecule type" value="Genomic_DNA"/>
</dbReference>
<evidence type="ECO:0000256" key="3">
    <source>
        <dbReference type="ARBA" id="ARBA00023125"/>
    </source>
</evidence>
<dbReference type="Proteomes" id="UP000542125">
    <property type="component" value="Unassembled WGS sequence"/>
</dbReference>
<sequence>MDSTDDMQLFVTVADRGSFAAAAAVHHLTPSAIGKRITQLEARLNVTLIARTTRKLMITPEGRHYLDRARVLLHDLRALEHGVRHLSNAPEGEVSLSCHAGIAERFILPMLPDFLTQHPKVHVRMMLSDHVETAESDGADVIIRAAGAPLPNYVSRKLGDNPWVLCATSAYLGTHGTPAHPHDLTRHNCLSVGPSGATRDKWLFKVDGKVEPITVAGNFGGFANAVYAITRGGVGIGRLPDFLVRDDLASGALVRVLPGHMVADPRAVYLFYRSADPTPSRLHVLVEYLGQHLTRKLEKP</sequence>
<comment type="caution">
    <text evidence="6">The sequence shown here is derived from an EMBL/GenBank/DDBJ whole genome shotgun (WGS) entry which is preliminary data.</text>
</comment>
<dbReference type="Pfam" id="PF00126">
    <property type="entry name" value="HTH_1"/>
    <property type="match status" value="1"/>
</dbReference>
<dbReference type="Gene3D" id="3.40.190.290">
    <property type="match status" value="1"/>
</dbReference>
<dbReference type="CDD" id="cd08422">
    <property type="entry name" value="PBP2_CrgA_like"/>
    <property type="match status" value="1"/>
</dbReference>
<accession>A0A7Y9IQ19</accession>
<dbReference type="GO" id="GO:0043565">
    <property type="term" value="F:sequence-specific DNA binding"/>
    <property type="evidence" value="ECO:0007669"/>
    <property type="project" value="TreeGrafter"/>
</dbReference>
<evidence type="ECO:0000256" key="1">
    <source>
        <dbReference type="ARBA" id="ARBA00009437"/>
    </source>
</evidence>
<proteinExistence type="inferred from homology"/>
<dbReference type="RefSeq" id="WP_179582359.1">
    <property type="nucleotide sequence ID" value="NZ_JACBYR010000001.1"/>
</dbReference>
<dbReference type="InterPro" id="IPR005119">
    <property type="entry name" value="LysR_subst-bd"/>
</dbReference>
<keyword evidence="3 6" id="KW-0238">DNA-binding</keyword>
<evidence type="ECO:0000256" key="4">
    <source>
        <dbReference type="ARBA" id="ARBA00023163"/>
    </source>
</evidence>
<dbReference type="PANTHER" id="PTHR30537">
    <property type="entry name" value="HTH-TYPE TRANSCRIPTIONAL REGULATOR"/>
    <property type="match status" value="1"/>
</dbReference>
<keyword evidence="2" id="KW-0805">Transcription regulation</keyword>
<protein>
    <submittedName>
        <fullName evidence="6">DNA-binding transcriptional LysR family regulator</fullName>
    </submittedName>
</protein>
<evidence type="ECO:0000313" key="7">
    <source>
        <dbReference type="Proteomes" id="UP000542125"/>
    </source>
</evidence>
<organism evidence="6 7">
    <name type="scientific">Pigmentiphaga litoralis</name>
    <dbReference type="NCBI Taxonomy" id="516702"/>
    <lineage>
        <taxon>Bacteria</taxon>
        <taxon>Pseudomonadati</taxon>
        <taxon>Pseudomonadota</taxon>
        <taxon>Betaproteobacteria</taxon>
        <taxon>Burkholderiales</taxon>
        <taxon>Alcaligenaceae</taxon>
        <taxon>Pigmentiphaga</taxon>
    </lineage>
</organism>
<comment type="similarity">
    <text evidence="1">Belongs to the LysR transcriptional regulatory family.</text>
</comment>
<dbReference type="PROSITE" id="PS50931">
    <property type="entry name" value="HTH_LYSR"/>
    <property type="match status" value="1"/>
</dbReference>
<dbReference type="Pfam" id="PF03466">
    <property type="entry name" value="LysR_substrate"/>
    <property type="match status" value="1"/>
</dbReference>
<dbReference type="AlphaFoldDB" id="A0A7Y9IQ19"/>
<dbReference type="FunFam" id="1.10.10.10:FF:000001">
    <property type="entry name" value="LysR family transcriptional regulator"/>
    <property type="match status" value="1"/>
</dbReference>
<dbReference type="InterPro" id="IPR000847">
    <property type="entry name" value="LysR_HTH_N"/>
</dbReference>
<dbReference type="GO" id="GO:0006351">
    <property type="term" value="P:DNA-templated transcription"/>
    <property type="evidence" value="ECO:0007669"/>
    <property type="project" value="TreeGrafter"/>
</dbReference>
<dbReference type="InterPro" id="IPR036390">
    <property type="entry name" value="WH_DNA-bd_sf"/>
</dbReference>
<dbReference type="GO" id="GO:0003700">
    <property type="term" value="F:DNA-binding transcription factor activity"/>
    <property type="evidence" value="ECO:0007669"/>
    <property type="project" value="InterPro"/>
</dbReference>
<dbReference type="SUPFAM" id="SSF53850">
    <property type="entry name" value="Periplasmic binding protein-like II"/>
    <property type="match status" value="1"/>
</dbReference>
<dbReference type="InterPro" id="IPR036388">
    <property type="entry name" value="WH-like_DNA-bd_sf"/>
</dbReference>
<evidence type="ECO:0000256" key="2">
    <source>
        <dbReference type="ARBA" id="ARBA00023015"/>
    </source>
</evidence>
<dbReference type="Gene3D" id="1.10.10.10">
    <property type="entry name" value="Winged helix-like DNA-binding domain superfamily/Winged helix DNA-binding domain"/>
    <property type="match status" value="1"/>
</dbReference>
<keyword evidence="7" id="KW-1185">Reference proteome</keyword>